<dbReference type="InterPro" id="IPR035965">
    <property type="entry name" value="PAS-like_dom_sf"/>
</dbReference>
<keyword evidence="16" id="KW-0547">Nucleotide-binding</keyword>
<dbReference type="Gene3D" id="3.30.450.350">
    <property type="entry name" value="CHASE domain"/>
    <property type="match status" value="1"/>
</dbReference>
<evidence type="ECO:0000256" key="9">
    <source>
        <dbReference type="ARBA" id="ARBA00023012"/>
    </source>
</evidence>
<evidence type="ECO:0000256" key="10">
    <source>
        <dbReference type="ARBA" id="ARBA00023136"/>
    </source>
</evidence>
<dbReference type="InterPro" id="IPR036097">
    <property type="entry name" value="HisK_dim/P_sf"/>
</dbReference>
<feature type="transmembrane region" description="Helical" evidence="12">
    <location>
        <begin position="438"/>
        <end position="462"/>
    </location>
</feature>
<keyword evidence="4 11" id="KW-0597">Phosphoprotein</keyword>
<dbReference type="InterPro" id="IPR029016">
    <property type="entry name" value="GAF-like_dom_sf"/>
</dbReference>
<dbReference type="InterPro" id="IPR004358">
    <property type="entry name" value="Sig_transdc_His_kin-like_C"/>
</dbReference>
<feature type="modified residue" description="4-aspartylphosphate" evidence="11">
    <location>
        <position position="930"/>
    </location>
</feature>
<keyword evidence="6 12" id="KW-0812">Transmembrane</keyword>
<keyword evidence="10 12" id="KW-0472">Membrane</keyword>
<keyword evidence="7" id="KW-0418">Kinase</keyword>
<evidence type="ECO:0000313" key="17">
    <source>
        <dbReference type="Proteomes" id="UP001305746"/>
    </source>
</evidence>
<dbReference type="SUPFAM" id="SSF55781">
    <property type="entry name" value="GAF domain-like"/>
    <property type="match status" value="1"/>
</dbReference>
<reference evidence="16 17" key="1">
    <citation type="submission" date="2023-12" db="EMBL/GenBank/DDBJ databases">
        <title>Marinobacter qingdaonensis sp. nov., isolated from the intertidal sediment of Qingdao, PR China.</title>
        <authorList>
            <person name="Li Y."/>
        </authorList>
    </citation>
    <scope>NUCLEOTIDE SEQUENCE [LARGE SCALE GENOMIC DNA]</scope>
    <source>
        <strain evidence="16 17">ASW11-75</strain>
    </source>
</reference>
<dbReference type="SMART" id="SM01079">
    <property type="entry name" value="CHASE"/>
    <property type="match status" value="1"/>
</dbReference>
<keyword evidence="8 12" id="KW-1133">Transmembrane helix</keyword>
<evidence type="ECO:0000256" key="1">
    <source>
        <dbReference type="ARBA" id="ARBA00000085"/>
    </source>
</evidence>
<keyword evidence="5" id="KW-0808">Transferase</keyword>
<dbReference type="NCBIfam" id="TIGR00229">
    <property type="entry name" value="sensory_box"/>
    <property type="match status" value="1"/>
</dbReference>
<dbReference type="InterPro" id="IPR036890">
    <property type="entry name" value="HATPase_C_sf"/>
</dbReference>
<dbReference type="Pfam" id="PF02518">
    <property type="entry name" value="HATPase_c"/>
    <property type="match status" value="1"/>
</dbReference>
<dbReference type="Gene3D" id="1.10.287.130">
    <property type="match status" value="1"/>
</dbReference>
<dbReference type="Gene3D" id="3.30.565.10">
    <property type="entry name" value="Histidine kinase-like ATPase, C-terminal domain"/>
    <property type="match status" value="1"/>
</dbReference>
<dbReference type="PROSITE" id="PS50110">
    <property type="entry name" value="RESPONSE_REGULATORY"/>
    <property type="match status" value="1"/>
</dbReference>
<evidence type="ECO:0000256" key="6">
    <source>
        <dbReference type="ARBA" id="ARBA00022692"/>
    </source>
</evidence>
<keyword evidence="16" id="KW-0067">ATP-binding</keyword>
<evidence type="ECO:0000256" key="7">
    <source>
        <dbReference type="ARBA" id="ARBA00022777"/>
    </source>
</evidence>
<evidence type="ECO:0000259" key="14">
    <source>
        <dbReference type="PROSITE" id="PS50110"/>
    </source>
</evidence>
<dbReference type="SMART" id="SM00387">
    <property type="entry name" value="HATPase_c"/>
    <property type="match status" value="1"/>
</dbReference>
<dbReference type="Pfam" id="PF12860">
    <property type="entry name" value="PAS_7"/>
    <property type="match status" value="1"/>
</dbReference>
<feature type="domain" description="Histidine kinase" evidence="13">
    <location>
        <begin position="631"/>
        <end position="853"/>
    </location>
</feature>
<keyword evidence="9" id="KW-0902">Two-component regulatory system</keyword>
<dbReference type="Pfam" id="PF03924">
    <property type="entry name" value="CHASE"/>
    <property type="match status" value="1"/>
</dbReference>
<evidence type="ECO:0000256" key="3">
    <source>
        <dbReference type="ARBA" id="ARBA00012438"/>
    </source>
</evidence>
<dbReference type="SUPFAM" id="SSF47384">
    <property type="entry name" value="Homodimeric domain of signal transducing histidine kinase"/>
    <property type="match status" value="1"/>
</dbReference>
<dbReference type="InterPro" id="IPR011006">
    <property type="entry name" value="CheY-like_superfamily"/>
</dbReference>
<dbReference type="RefSeq" id="WP_322854109.1">
    <property type="nucleotide sequence ID" value="NZ_JAYDCJ010000001.1"/>
</dbReference>
<dbReference type="PROSITE" id="PS50109">
    <property type="entry name" value="HIS_KIN"/>
    <property type="match status" value="1"/>
</dbReference>
<dbReference type="InterPro" id="IPR000014">
    <property type="entry name" value="PAS"/>
</dbReference>
<evidence type="ECO:0000256" key="5">
    <source>
        <dbReference type="ARBA" id="ARBA00022679"/>
    </source>
</evidence>
<dbReference type="Pfam" id="PF00512">
    <property type="entry name" value="HisKA"/>
    <property type="match status" value="1"/>
</dbReference>
<accession>A0ABU5NUU7</accession>
<dbReference type="Proteomes" id="UP001305746">
    <property type="component" value="Unassembled WGS sequence"/>
</dbReference>
<dbReference type="SUPFAM" id="SSF52172">
    <property type="entry name" value="CheY-like"/>
    <property type="match status" value="1"/>
</dbReference>
<gene>
    <name evidence="16" type="ORF">U5822_02850</name>
</gene>
<dbReference type="Pfam" id="PF01590">
    <property type="entry name" value="GAF"/>
    <property type="match status" value="1"/>
</dbReference>
<evidence type="ECO:0000313" key="16">
    <source>
        <dbReference type="EMBL" id="MEA1079590.1"/>
    </source>
</evidence>
<dbReference type="GO" id="GO:0005524">
    <property type="term" value="F:ATP binding"/>
    <property type="evidence" value="ECO:0007669"/>
    <property type="project" value="UniProtKB-KW"/>
</dbReference>
<organism evidence="16 17">
    <name type="scientific">Marinobacter qingdaonensis</name>
    <dbReference type="NCBI Taxonomy" id="3108486"/>
    <lineage>
        <taxon>Bacteria</taxon>
        <taxon>Pseudomonadati</taxon>
        <taxon>Pseudomonadota</taxon>
        <taxon>Gammaproteobacteria</taxon>
        <taxon>Pseudomonadales</taxon>
        <taxon>Marinobacteraceae</taxon>
        <taxon>Marinobacter</taxon>
    </lineage>
</organism>
<dbReference type="SMART" id="SM00065">
    <property type="entry name" value="GAF"/>
    <property type="match status" value="1"/>
</dbReference>
<comment type="catalytic activity">
    <reaction evidence="1">
        <text>ATP + protein L-histidine = ADP + protein N-phospho-L-histidine.</text>
        <dbReference type="EC" id="2.7.13.3"/>
    </reaction>
</comment>
<comment type="subcellular location">
    <subcellularLocation>
        <location evidence="2">Membrane</location>
    </subcellularLocation>
</comment>
<dbReference type="CDD" id="cd16922">
    <property type="entry name" value="HATPase_EvgS-ArcB-TorS-like"/>
    <property type="match status" value="1"/>
</dbReference>
<dbReference type="SMART" id="SM00388">
    <property type="entry name" value="HisKA"/>
    <property type="match status" value="1"/>
</dbReference>
<dbReference type="CDD" id="cd17546">
    <property type="entry name" value="REC_hyHK_CKI1_RcsC-like"/>
    <property type="match status" value="1"/>
</dbReference>
<evidence type="ECO:0000256" key="4">
    <source>
        <dbReference type="ARBA" id="ARBA00022553"/>
    </source>
</evidence>
<name>A0ABU5NUU7_9GAMM</name>
<dbReference type="PANTHER" id="PTHR45339">
    <property type="entry name" value="HYBRID SIGNAL TRANSDUCTION HISTIDINE KINASE J"/>
    <property type="match status" value="1"/>
</dbReference>
<evidence type="ECO:0000256" key="2">
    <source>
        <dbReference type="ARBA" id="ARBA00004370"/>
    </source>
</evidence>
<dbReference type="InterPro" id="IPR006189">
    <property type="entry name" value="CHASE_dom"/>
</dbReference>
<dbReference type="Gene3D" id="3.40.50.2300">
    <property type="match status" value="1"/>
</dbReference>
<dbReference type="SUPFAM" id="SSF55785">
    <property type="entry name" value="PYP-like sensor domain (PAS domain)"/>
    <property type="match status" value="1"/>
</dbReference>
<dbReference type="SMART" id="SM00448">
    <property type="entry name" value="REC"/>
    <property type="match status" value="1"/>
</dbReference>
<feature type="transmembrane region" description="Helical" evidence="12">
    <location>
        <begin position="192"/>
        <end position="210"/>
    </location>
</feature>
<dbReference type="InterPro" id="IPR001789">
    <property type="entry name" value="Sig_transdc_resp-reg_receiver"/>
</dbReference>
<evidence type="ECO:0000259" key="15">
    <source>
        <dbReference type="PROSITE" id="PS50839"/>
    </source>
</evidence>
<keyword evidence="17" id="KW-1185">Reference proteome</keyword>
<dbReference type="PRINTS" id="PR00344">
    <property type="entry name" value="BCTRLSENSOR"/>
</dbReference>
<feature type="domain" description="Response regulatory" evidence="14">
    <location>
        <begin position="881"/>
        <end position="997"/>
    </location>
</feature>
<evidence type="ECO:0000256" key="11">
    <source>
        <dbReference type="PROSITE-ProRule" id="PRU00169"/>
    </source>
</evidence>
<dbReference type="PROSITE" id="PS50839">
    <property type="entry name" value="CHASE"/>
    <property type="match status" value="1"/>
</dbReference>
<dbReference type="InterPro" id="IPR042240">
    <property type="entry name" value="CHASE_sf"/>
</dbReference>
<dbReference type="EC" id="2.7.13.3" evidence="3"/>
<sequence>MNTPDLPINEVSRLEALHKLRILDTDPEERFDRITRLAQRLFDVPIVAISLVDKDRQWFKSRIGLEARETERCVSFCGHTLLSEKPLVVPDAHTDERFADNPLVTGEPYIRFYAGHPIHAADGQRIGSLCIIDTQPRELTQGQIVTLAELANLVDYELIKPAAEANEDGHGNHAFTHFLERVGKVVSSRQKAFLIASVVFLLVCAFGWSWKGATRDAIAAVDEASVVERLSNLRGRLETELNARLHLTRGLAGFVRADQNNVDPDRFQAFADDLGHEMTAVRSLQLAPDGVVQYVWPVSKNQKAIGHDLLGDPNRRIAAQKAIDSQRMWLSGPLELIQGGTALIAREPIFVPVDGEREEQFWGFATILVDMPELLAAVELDTEEARSRFAIRSVHESDNKVFYGNPEAFEIADNIASVALPGGQWEIALTHDSEGKSFPALLIMLLILISALGAAVFIYVLLRLPSQYQRAVASARTALEKANSLFREAIESLPDGFAVFDREDRLLTCNQRFRDFFETSQLASLSGIKFETLLRMTVNMGIVELEDNSEAGKAEFIRQRLEQHRNPGSGGSETKLTSGRWVRSVESKIPSGGSVVSYTDITELKTKEQEIQLAREKAETANTTKSAFLATVSHELRTPMNAILGVMNLVQSNSDLSDENKHLMETAQNSAERLLQLLNELLDISKMEAGKLELEMSRFSLETVIHRVVTLAKTRAEEKHLVLDYCIAKEASLFVEGDPGRIQQILLNLLGNAIKFTNAGRVALNVSLDDRDANTARIRFIVTDTGEGFPEEQAGRLFKPFSQLDSSASRKYEGTGLGLAICHRLVTLMGGDISASSVPGEGATFEFVIPMAIKQDEDETQATQTPPRYQLPSDCGKEAVRVLLAEDSPANQVVFKAMLQKTGYQVDIVGNGKEAVEATEKFPYDVILMDIFMPELDGIEATKEIRANGRQENIPIIALTANAMQGDKERFLAAGMDDYLPKPVNRADLLKKLERWTLADLPGK</sequence>
<dbReference type="InterPro" id="IPR003594">
    <property type="entry name" value="HATPase_dom"/>
</dbReference>
<dbReference type="PANTHER" id="PTHR45339:SF1">
    <property type="entry name" value="HYBRID SIGNAL TRANSDUCTION HISTIDINE KINASE J"/>
    <property type="match status" value="1"/>
</dbReference>
<dbReference type="EMBL" id="JAYDCJ010000001">
    <property type="protein sequence ID" value="MEA1079590.1"/>
    <property type="molecule type" value="Genomic_DNA"/>
</dbReference>
<dbReference type="InterPro" id="IPR003661">
    <property type="entry name" value="HisK_dim/P_dom"/>
</dbReference>
<proteinExistence type="predicted"/>
<protein>
    <recommendedName>
        <fullName evidence="3">histidine kinase</fullName>
        <ecNumber evidence="3">2.7.13.3</ecNumber>
    </recommendedName>
</protein>
<comment type="caution">
    <text evidence="16">The sequence shown here is derived from an EMBL/GenBank/DDBJ whole genome shotgun (WGS) entry which is preliminary data.</text>
</comment>
<dbReference type="Gene3D" id="3.30.450.20">
    <property type="entry name" value="PAS domain"/>
    <property type="match status" value="1"/>
</dbReference>
<feature type="domain" description="CHASE" evidence="15">
    <location>
        <begin position="288"/>
        <end position="428"/>
    </location>
</feature>
<dbReference type="Gene3D" id="3.30.450.40">
    <property type="match status" value="1"/>
</dbReference>
<dbReference type="Pfam" id="PF00072">
    <property type="entry name" value="Response_reg"/>
    <property type="match status" value="1"/>
</dbReference>
<dbReference type="InterPro" id="IPR005467">
    <property type="entry name" value="His_kinase_dom"/>
</dbReference>
<evidence type="ECO:0000256" key="12">
    <source>
        <dbReference type="SAM" id="Phobius"/>
    </source>
</evidence>
<dbReference type="CDD" id="cd00082">
    <property type="entry name" value="HisKA"/>
    <property type="match status" value="1"/>
</dbReference>
<dbReference type="SUPFAM" id="SSF55874">
    <property type="entry name" value="ATPase domain of HSP90 chaperone/DNA topoisomerase II/histidine kinase"/>
    <property type="match status" value="1"/>
</dbReference>
<evidence type="ECO:0000259" key="13">
    <source>
        <dbReference type="PROSITE" id="PS50109"/>
    </source>
</evidence>
<dbReference type="InterPro" id="IPR003018">
    <property type="entry name" value="GAF"/>
</dbReference>
<evidence type="ECO:0000256" key="8">
    <source>
        <dbReference type="ARBA" id="ARBA00022989"/>
    </source>
</evidence>